<feature type="chain" id="PRO_5047204877" evidence="3">
    <location>
        <begin position="19"/>
        <end position="809"/>
    </location>
</feature>
<comment type="caution">
    <text evidence="7">The sequence shown here is derived from an EMBL/GenBank/DDBJ whole genome shotgun (WGS) entry which is preliminary data.</text>
</comment>
<feature type="domain" description="Glycosyl hydrolase family 31 C-terminal" evidence="6">
    <location>
        <begin position="589"/>
        <end position="676"/>
    </location>
</feature>
<dbReference type="Gene3D" id="2.60.40.1180">
    <property type="entry name" value="Golgi alpha-mannosidase II"/>
    <property type="match status" value="2"/>
</dbReference>
<feature type="domain" description="Glycoside hydrolase family 31 N-terminal" evidence="5">
    <location>
        <begin position="46"/>
        <end position="219"/>
    </location>
</feature>
<dbReference type="SUPFAM" id="SSF51445">
    <property type="entry name" value="(Trans)glycosidases"/>
    <property type="match status" value="1"/>
</dbReference>
<accession>A0ABP7VCW9</accession>
<dbReference type="InterPro" id="IPR051816">
    <property type="entry name" value="Glycosyl_Hydrolase_31"/>
</dbReference>
<sequence>MKMKKLFALLFISTISFAQNADRKFLKIEKLSSGFSVRVSDGNYLINFLNDKIIETSFTPKGEKNSNPSDAVVLKNKLKNISFKENKNSVECSSKSSTLKIVIQKSPFKISYLNNNQEIISEKSGYLKRKHIPLDNVKGNITADSTEVLQLNISSDEVLYGGGARALGMNRRGNRLALYNRAQYGYETRAELMNFCIPLVLSSKLYAVHFDNEAIGYLDLDSKKDNTLEYETISGRKTYQVIVGNSWEDLVKNYTDLTGKQPLPPRWAFGNFSSRFGYHTQEEVEKTIRKFEESKIPVDAIILDLYWFGKTVQGTMGNLEWDKDNFPNPDKMISDLNAKGVKTVLITEPFILTTSSKWQETVDKKVLATLKDGRPATWDFYFGNTGIVDVFKPEGKEWFWNVYRRLINQGVGGLWGDLGEPEVFPSYANTFAGTADEVHNVYGHNWAKLIADGYKKDFSNQRPFILMRSGYSGSQRFGMIPWSGDVSRSWGGLQSQMEIALQMGMQGMAYMHSDLGGFAGDYFDNELYLRWLQYGVFNPIFRPHAQEDVASEVAYKDVDTKEIAKKAVELRYQLLPYNYQLAFENATEGTPLMRPLFFNEPNNKELLSKSDGYLWGNDFLVYPIIEKGQTQKEVYFPKNSNWYDFYTGKKYDAGTTQKVELNKNNIPTFVRGGSFIPMSKVQQNTQNYILNDFDVHFYFDKETKKSELELFNDDGLSTTSIEKSVYEEFDFESAIDNNSLFLDVEFDKTYSTTTSKTINIIIHGFDKNPTTILLNNMTLNNNQYKFENNLIYISLQCELDKNQKIEIKL</sequence>
<dbReference type="PANTHER" id="PTHR43863:SF2">
    <property type="entry name" value="MALTASE-GLUCOAMYLASE"/>
    <property type="match status" value="1"/>
</dbReference>
<gene>
    <name evidence="7" type="ORF">GCM10022389_06690</name>
</gene>
<evidence type="ECO:0000259" key="6">
    <source>
        <dbReference type="Pfam" id="PF21365"/>
    </source>
</evidence>
<proteinExistence type="inferred from homology"/>
<comment type="similarity">
    <text evidence="1 2">Belongs to the glycosyl hydrolase 31 family.</text>
</comment>
<keyword evidence="2" id="KW-0326">Glycosidase</keyword>
<organism evidence="7 8">
    <name type="scientific">Flavobacterium cheonanense</name>
    <dbReference type="NCBI Taxonomy" id="706183"/>
    <lineage>
        <taxon>Bacteria</taxon>
        <taxon>Pseudomonadati</taxon>
        <taxon>Bacteroidota</taxon>
        <taxon>Flavobacteriia</taxon>
        <taxon>Flavobacteriales</taxon>
        <taxon>Flavobacteriaceae</taxon>
        <taxon>Flavobacterium</taxon>
    </lineage>
</organism>
<dbReference type="PANTHER" id="PTHR43863">
    <property type="entry name" value="HYDROLASE, PUTATIVE (AFU_ORTHOLOGUE AFUA_1G03140)-RELATED"/>
    <property type="match status" value="1"/>
</dbReference>
<evidence type="ECO:0000313" key="7">
    <source>
        <dbReference type="EMBL" id="GAA4064534.1"/>
    </source>
</evidence>
<keyword evidence="2 7" id="KW-0378">Hydrolase</keyword>
<dbReference type="CDD" id="cd06598">
    <property type="entry name" value="GH31_transferase_CtsZ"/>
    <property type="match status" value="1"/>
</dbReference>
<evidence type="ECO:0000313" key="8">
    <source>
        <dbReference type="Proteomes" id="UP001500367"/>
    </source>
</evidence>
<dbReference type="InterPro" id="IPR048395">
    <property type="entry name" value="Glyco_hydro_31_C"/>
</dbReference>
<dbReference type="GO" id="GO:0016787">
    <property type="term" value="F:hydrolase activity"/>
    <property type="evidence" value="ECO:0007669"/>
    <property type="project" value="UniProtKB-KW"/>
</dbReference>
<reference evidence="8" key="1">
    <citation type="journal article" date="2019" name="Int. J. Syst. Evol. Microbiol.">
        <title>The Global Catalogue of Microorganisms (GCM) 10K type strain sequencing project: providing services to taxonomists for standard genome sequencing and annotation.</title>
        <authorList>
            <consortium name="The Broad Institute Genomics Platform"/>
            <consortium name="The Broad Institute Genome Sequencing Center for Infectious Disease"/>
            <person name="Wu L."/>
            <person name="Ma J."/>
        </authorList>
    </citation>
    <scope>NUCLEOTIDE SEQUENCE [LARGE SCALE GENOMIC DNA]</scope>
    <source>
        <strain evidence="8">JCM 17069</strain>
    </source>
</reference>
<dbReference type="InterPro" id="IPR011013">
    <property type="entry name" value="Gal_mutarotase_sf_dom"/>
</dbReference>
<dbReference type="InterPro" id="IPR013780">
    <property type="entry name" value="Glyco_hydro_b"/>
</dbReference>
<dbReference type="CDD" id="cd14752">
    <property type="entry name" value="GH31_N"/>
    <property type="match status" value="1"/>
</dbReference>
<evidence type="ECO:0000256" key="2">
    <source>
        <dbReference type="RuleBase" id="RU361185"/>
    </source>
</evidence>
<evidence type="ECO:0000259" key="4">
    <source>
        <dbReference type="Pfam" id="PF01055"/>
    </source>
</evidence>
<dbReference type="InterPro" id="IPR025887">
    <property type="entry name" value="Glyco_hydro_31_N_dom"/>
</dbReference>
<dbReference type="Gene3D" id="2.60.40.1760">
    <property type="entry name" value="glycosyl hydrolase (family 31)"/>
    <property type="match status" value="1"/>
</dbReference>
<dbReference type="Gene3D" id="3.20.20.80">
    <property type="entry name" value="Glycosidases"/>
    <property type="match status" value="1"/>
</dbReference>
<dbReference type="InterPro" id="IPR017853">
    <property type="entry name" value="GH"/>
</dbReference>
<dbReference type="Pfam" id="PF01055">
    <property type="entry name" value="Glyco_hydro_31_2nd"/>
    <property type="match status" value="1"/>
</dbReference>
<evidence type="ECO:0000256" key="3">
    <source>
        <dbReference type="SAM" id="SignalP"/>
    </source>
</evidence>
<evidence type="ECO:0000259" key="5">
    <source>
        <dbReference type="Pfam" id="PF13802"/>
    </source>
</evidence>
<dbReference type="Proteomes" id="UP001500367">
    <property type="component" value="Unassembled WGS sequence"/>
</dbReference>
<keyword evidence="8" id="KW-1185">Reference proteome</keyword>
<dbReference type="Pfam" id="PF21365">
    <property type="entry name" value="Glyco_hydro_31_3rd"/>
    <property type="match status" value="1"/>
</dbReference>
<protein>
    <submittedName>
        <fullName evidence="7">Glycoside hydrolase family 31 protein</fullName>
    </submittedName>
</protein>
<feature type="signal peptide" evidence="3">
    <location>
        <begin position="1"/>
        <end position="18"/>
    </location>
</feature>
<dbReference type="SUPFAM" id="SSF74650">
    <property type="entry name" value="Galactose mutarotase-like"/>
    <property type="match status" value="1"/>
</dbReference>
<keyword evidence="3" id="KW-0732">Signal</keyword>
<feature type="domain" description="Glycoside hydrolase family 31 TIM barrel" evidence="4">
    <location>
        <begin position="262"/>
        <end position="581"/>
    </location>
</feature>
<dbReference type="Pfam" id="PF13802">
    <property type="entry name" value="Gal_mutarotas_2"/>
    <property type="match status" value="1"/>
</dbReference>
<dbReference type="InterPro" id="IPR000322">
    <property type="entry name" value="Glyco_hydro_31_TIM"/>
</dbReference>
<evidence type="ECO:0000256" key="1">
    <source>
        <dbReference type="ARBA" id="ARBA00007806"/>
    </source>
</evidence>
<name>A0ABP7VCW9_9FLAO</name>
<dbReference type="SUPFAM" id="SSF51011">
    <property type="entry name" value="Glycosyl hydrolase domain"/>
    <property type="match status" value="1"/>
</dbReference>
<dbReference type="EMBL" id="BAABCT010000001">
    <property type="protein sequence ID" value="GAA4064534.1"/>
    <property type="molecule type" value="Genomic_DNA"/>
</dbReference>